<feature type="domain" description="Type I restriction modification DNA specificity" evidence="5">
    <location>
        <begin position="64"/>
        <end position="206"/>
    </location>
</feature>
<dbReference type="Pfam" id="PF01420">
    <property type="entry name" value="Methylase_S"/>
    <property type="match status" value="2"/>
</dbReference>
<proteinExistence type="inferred from homology"/>
<evidence type="ECO:0000256" key="3">
    <source>
        <dbReference type="ARBA" id="ARBA00023125"/>
    </source>
</evidence>
<comment type="similarity">
    <text evidence="1">Belongs to the type-I restriction system S methylase family.</text>
</comment>
<dbReference type="InterPro" id="IPR052021">
    <property type="entry name" value="Type-I_RS_S_subunit"/>
</dbReference>
<evidence type="ECO:0000313" key="6">
    <source>
        <dbReference type="EMBL" id="KKR15266.1"/>
    </source>
</evidence>
<dbReference type="PANTHER" id="PTHR30408">
    <property type="entry name" value="TYPE-1 RESTRICTION ENZYME ECOKI SPECIFICITY PROTEIN"/>
    <property type="match status" value="1"/>
</dbReference>
<dbReference type="Gene3D" id="3.90.220.20">
    <property type="entry name" value="DNA methylase specificity domains"/>
    <property type="match status" value="2"/>
</dbReference>
<keyword evidence="4" id="KW-0175">Coiled coil</keyword>
<feature type="coiled-coil region" evidence="4">
    <location>
        <begin position="429"/>
        <end position="456"/>
    </location>
</feature>
<gene>
    <name evidence="6" type="ORF">UT42_C0006G0003</name>
</gene>
<organism evidence="6 7">
    <name type="scientific">Candidatus Falkowbacteria bacterium GW2011_GWA2_39_24</name>
    <dbReference type="NCBI Taxonomy" id="1618634"/>
    <lineage>
        <taxon>Bacteria</taxon>
        <taxon>Candidatus Falkowiibacteriota</taxon>
    </lineage>
</organism>
<feature type="domain" description="Type I restriction modification DNA specificity" evidence="5">
    <location>
        <begin position="275"/>
        <end position="444"/>
    </location>
</feature>
<keyword evidence="2" id="KW-0680">Restriction system</keyword>
<evidence type="ECO:0000256" key="1">
    <source>
        <dbReference type="ARBA" id="ARBA00010923"/>
    </source>
</evidence>
<dbReference type="InterPro" id="IPR044946">
    <property type="entry name" value="Restrct_endonuc_typeI_TRD_sf"/>
</dbReference>
<evidence type="ECO:0000259" key="5">
    <source>
        <dbReference type="Pfam" id="PF01420"/>
    </source>
</evidence>
<evidence type="ECO:0000256" key="4">
    <source>
        <dbReference type="SAM" id="Coils"/>
    </source>
</evidence>
<accession>A0A0G0NR68</accession>
<dbReference type="AlphaFoldDB" id="A0A0G0NR68"/>
<dbReference type="GO" id="GO:0009307">
    <property type="term" value="P:DNA restriction-modification system"/>
    <property type="evidence" value="ECO:0007669"/>
    <property type="project" value="UniProtKB-KW"/>
</dbReference>
<evidence type="ECO:0000313" key="7">
    <source>
        <dbReference type="Proteomes" id="UP000034048"/>
    </source>
</evidence>
<sequence>MPQISYIKYKDIQEAGRYDAEYFKPEYLKNDKKISSLLWKRCVDLTERDITKGETPLWQGFNYLEVGVPFVRSQNFKNFGISKDELVFVSKEYNQLKKRSIIKYGDTLLAIVGATIGEIGFYDLNEDGNCNQAVAIISPKVGISKEYFNILFRTKNIQLQIKRTQGGNARDNFDLFEVRNLKIPILSDHFQVLIEQIVKQAYQKQIRSKELWQEGEKLLFTELGLLNYQVKNNLSFSIDKKEIDQAKRIDSEYFQPKFKEIIKIIEKYNGGYDFIGEIIKWKKGIEVGTEAYAETGKDFIRVSDFSDYGIIKSDKKISTETFEELKKSYQPKQGEILFTKDGTIGISYLLKENIEGILSGAFLRLSLREKYQSFEKECLTLILNSFICKMQIEKLSGGALIAHLKPSDFETFKIPLIKQSIQKQITEKIQESYKLRKESKNLLEEAKRKVEEEIEK</sequence>
<dbReference type="PANTHER" id="PTHR30408:SF12">
    <property type="entry name" value="TYPE I RESTRICTION ENZYME MJAVIII SPECIFICITY SUBUNIT"/>
    <property type="match status" value="1"/>
</dbReference>
<keyword evidence="3" id="KW-0238">DNA-binding</keyword>
<dbReference type="Proteomes" id="UP000034048">
    <property type="component" value="Unassembled WGS sequence"/>
</dbReference>
<name>A0A0G0NR68_9BACT</name>
<dbReference type="EMBL" id="LBWS01000006">
    <property type="protein sequence ID" value="KKR15266.1"/>
    <property type="molecule type" value="Genomic_DNA"/>
</dbReference>
<dbReference type="InterPro" id="IPR000055">
    <property type="entry name" value="Restrct_endonuc_typeI_TRD"/>
</dbReference>
<evidence type="ECO:0000256" key="2">
    <source>
        <dbReference type="ARBA" id="ARBA00022747"/>
    </source>
</evidence>
<dbReference type="GO" id="GO:0003677">
    <property type="term" value="F:DNA binding"/>
    <property type="evidence" value="ECO:0007669"/>
    <property type="project" value="UniProtKB-KW"/>
</dbReference>
<reference evidence="6 7" key="1">
    <citation type="journal article" date="2015" name="Nature">
        <title>rRNA introns, odd ribosomes, and small enigmatic genomes across a large radiation of phyla.</title>
        <authorList>
            <person name="Brown C.T."/>
            <person name="Hug L.A."/>
            <person name="Thomas B.C."/>
            <person name="Sharon I."/>
            <person name="Castelle C.J."/>
            <person name="Singh A."/>
            <person name="Wilkins M.J."/>
            <person name="Williams K.H."/>
            <person name="Banfield J.F."/>
        </authorList>
    </citation>
    <scope>NUCLEOTIDE SEQUENCE [LARGE SCALE GENOMIC DNA]</scope>
</reference>
<comment type="caution">
    <text evidence="6">The sequence shown here is derived from an EMBL/GenBank/DDBJ whole genome shotgun (WGS) entry which is preliminary data.</text>
</comment>
<dbReference type="SUPFAM" id="SSF116734">
    <property type="entry name" value="DNA methylase specificity domain"/>
    <property type="match status" value="2"/>
</dbReference>
<protein>
    <recommendedName>
        <fullName evidence="5">Type I restriction modification DNA specificity domain-containing protein</fullName>
    </recommendedName>
</protein>